<name>A0A979G9K3_CHIPD</name>
<dbReference type="AlphaFoldDB" id="A0A979G9K3"/>
<proteinExistence type="predicted"/>
<dbReference type="RefSeq" id="WP_012793423.1">
    <property type="nucleotide sequence ID" value="NC_013132.1"/>
</dbReference>
<reference evidence="2" key="1">
    <citation type="submission" date="2009-08" db="EMBL/GenBank/DDBJ databases">
        <title>The complete genome of Chitinophaga pinensis DSM 2588.</title>
        <authorList>
            <consortium name="US DOE Joint Genome Institute (JGI-PGF)"/>
            <person name="Lucas S."/>
            <person name="Copeland A."/>
            <person name="Lapidus A."/>
            <person name="Glavina del Rio T."/>
            <person name="Dalin E."/>
            <person name="Tice H."/>
            <person name="Bruce D."/>
            <person name="Goodwin L."/>
            <person name="Pitluck S."/>
            <person name="Kyrpides N."/>
            <person name="Mavromatis K."/>
            <person name="Ivanova N."/>
            <person name="Mikhailova N."/>
            <person name="Sims D."/>
            <person name="Meinche L."/>
            <person name="Brettin T."/>
            <person name="Detter J.C."/>
            <person name="Han C."/>
            <person name="Larimer F."/>
            <person name="Land M."/>
            <person name="Hauser L."/>
            <person name="Markowitz V."/>
            <person name="Cheng J.-F."/>
            <person name="Hugenholtz P."/>
            <person name="Woyke T."/>
            <person name="Wu D."/>
            <person name="Spring S."/>
            <person name="Klenk H.-P."/>
            <person name="Eisen J.A."/>
        </authorList>
    </citation>
    <scope>NUCLEOTIDE SEQUENCE [LARGE SCALE GENOMIC DNA]</scope>
    <source>
        <strain evidence="2">ATCC 43595 / DSM 2588 / LMG 13176 / NBRC 15968 / NCIMB 11800 / UQM 2034</strain>
    </source>
</reference>
<evidence type="ECO:0000313" key="2">
    <source>
        <dbReference type="Proteomes" id="UP000002215"/>
    </source>
</evidence>
<gene>
    <name evidence="1" type="ordered locus">Cpin_5837</name>
</gene>
<dbReference type="Proteomes" id="UP000002215">
    <property type="component" value="Chromosome"/>
</dbReference>
<dbReference type="PROSITE" id="PS51257">
    <property type="entry name" value="PROKAR_LIPOPROTEIN"/>
    <property type="match status" value="1"/>
</dbReference>
<dbReference type="KEGG" id="cpi:Cpin_5837"/>
<protein>
    <submittedName>
        <fullName evidence="1">Uncharacterized protein</fullName>
    </submittedName>
</protein>
<evidence type="ECO:0000313" key="1">
    <source>
        <dbReference type="EMBL" id="ACU63256.1"/>
    </source>
</evidence>
<reference evidence="1 2" key="2">
    <citation type="journal article" date="2010" name="Stand. Genomic Sci.">
        <title>Complete genome sequence of Chitinophaga pinensis type strain (UQM 2034).</title>
        <authorList>
            <person name="Glavina Del Rio T."/>
            <person name="Abt B."/>
            <person name="Spring S."/>
            <person name="Lapidus A."/>
            <person name="Nolan M."/>
            <person name="Tice H."/>
            <person name="Copeland A."/>
            <person name="Cheng J.F."/>
            <person name="Chen F."/>
            <person name="Bruce D."/>
            <person name="Goodwin L."/>
            <person name="Pitluck S."/>
            <person name="Ivanova N."/>
            <person name="Mavromatis K."/>
            <person name="Mikhailova N."/>
            <person name="Pati A."/>
            <person name="Chen A."/>
            <person name="Palaniappan K."/>
            <person name="Land M."/>
            <person name="Hauser L."/>
            <person name="Chang Y.J."/>
            <person name="Jeffries C.D."/>
            <person name="Chain P."/>
            <person name="Saunders E."/>
            <person name="Detter J.C."/>
            <person name="Brettin T."/>
            <person name="Rohde M."/>
            <person name="Goker M."/>
            <person name="Bristow J."/>
            <person name="Eisen J.A."/>
            <person name="Markowitz V."/>
            <person name="Hugenholtz P."/>
            <person name="Kyrpides N.C."/>
            <person name="Klenk H.P."/>
            <person name="Lucas S."/>
        </authorList>
    </citation>
    <scope>NUCLEOTIDE SEQUENCE [LARGE SCALE GENOMIC DNA]</scope>
    <source>
        <strain evidence="2">ATCC 43595 / DSM 2588 / LMG 13176 / NBRC 15968 / NCIMB 11800 / UQM 2034</strain>
    </source>
</reference>
<dbReference type="EMBL" id="CP001699">
    <property type="protein sequence ID" value="ACU63256.1"/>
    <property type="molecule type" value="Genomic_DNA"/>
</dbReference>
<dbReference type="OrthoDB" id="5134860at2"/>
<sequence>MRMLFFSLTLLGLFTASCGKTEKEVIKLTGNQADPNAPSSTWKEHWFEHNQLVKLVSYNAEVGVYYDDDVPKDITWPQRTMTAIWKYTKATYGAFGQDKDKRLSVILHFNKYGGGHPATFFDASHDYRNMIDVGSNNPWTDSTGWNLDIVAHEVGHIVEGASKGTHNSPAMAIWHDSKWMEIYQYDVYKNLGWDKEATRWYNDKMNAVDNYPQAGTQWFKNWFYPIYRDHGGKDVLNGFFTLLSQQFPTRTISLGKEYTRDLNMGEFVHFWSGAAHSNLKQLALDAFGTNDEKGQDWTVQFEQARKDFPNITY</sequence>
<accession>A0A979G9K3</accession>
<organism evidence="1 2">
    <name type="scientific">Chitinophaga pinensis (strain ATCC 43595 / DSM 2588 / LMG 13176 / NBRC 15968 / NCIMB 11800 / UQM 2034)</name>
    <dbReference type="NCBI Taxonomy" id="485918"/>
    <lineage>
        <taxon>Bacteria</taxon>
        <taxon>Pseudomonadati</taxon>
        <taxon>Bacteroidota</taxon>
        <taxon>Chitinophagia</taxon>
        <taxon>Chitinophagales</taxon>
        <taxon>Chitinophagaceae</taxon>
        <taxon>Chitinophaga</taxon>
    </lineage>
</organism>